<dbReference type="EMBL" id="CAHIKZ030001371">
    <property type="protein sequence ID" value="CAE1261844.1"/>
    <property type="molecule type" value="Genomic_DNA"/>
</dbReference>
<feature type="region of interest" description="Disordered" evidence="1">
    <location>
        <begin position="107"/>
        <end position="136"/>
    </location>
</feature>
<gene>
    <name evidence="2" type="ORF">SPHA_32924</name>
</gene>
<organism evidence="2 3">
    <name type="scientific">Acanthosepion pharaonis</name>
    <name type="common">Pharaoh cuttlefish</name>
    <name type="synonym">Sepia pharaonis</name>
    <dbReference type="NCBI Taxonomy" id="158019"/>
    <lineage>
        <taxon>Eukaryota</taxon>
        <taxon>Metazoa</taxon>
        <taxon>Spiralia</taxon>
        <taxon>Lophotrochozoa</taxon>
        <taxon>Mollusca</taxon>
        <taxon>Cephalopoda</taxon>
        <taxon>Coleoidea</taxon>
        <taxon>Decapodiformes</taxon>
        <taxon>Sepiida</taxon>
        <taxon>Sepiina</taxon>
        <taxon>Sepiidae</taxon>
        <taxon>Acanthosepion</taxon>
    </lineage>
</organism>
<comment type="caution">
    <text evidence="2">The sequence shown here is derived from an EMBL/GenBank/DDBJ whole genome shotgun (WGS) entry which is preliminary data.</text>
</comment>
<dbReference type="OrthoDB" id="6117374at2759"/>
<proteinExistence type="predicted"/>
<dbReference type="Proteomes" id="UP000597762">
    <property type="component" value="Unassembled WGS sequence"/>
</dbReference>
<dbReference type="AlphaFoldDB" id="A0A812CG49"/>
<name>A0A812CG49_ACAPH</name>
<reference evidence="2" key="1">
    <citation type="submission" date="2021-01" db="EMBL/GenBank/DDBJ databases">
        <authorList>
            <person name="Li R."/>
            <person name="Bekaert M."/>
        </authorList>
    </citation>
    <scope>NUCLEOTIDE SEQUENCE</scope>
    <source>
        <strain evidence="2">Farmed</strain>
    </source>
</reference>
<evidence type="ECO:0000256" key="1">
    <source>
        <dbReference type="SAM" id="MobiDB-lite"/>
    </source>
</evidence>
<keyword evidence="3" id="KW-1185">Reference proteome</keyword>
<evidence type="ECO:0000313" key="2">
    <source>
        <dbReference type="EMBL" id="CAE1261844.1"/>
    </source>
</evidence>
<accession>A0A812CG49</accession>
<sequence>MVVCRQRYDRSRHVQRITFSRLHHRLANHHVGVTTCCGAETPCQRPCYGNWLDKLPTHTAQILATLPEDLDLLRVAAIADKIIYNGQSTISVDHLKPVYLEQVAKQLRPDRRQPKIPQQPASSSPRPSPQRRPLPLTHHILPIPQPLLVEKSLCLPLHTHLFPILQPLSVETPALSDELIPLVTPQSFSH</sequence>
<protein>
    <submittedName>
        <fullName evidence="2">Uncharacterized protein</fullName>
    </submittedName>
</protein>
<evidence type="ECO:0000313" key="3">
    <source>
        <dbReference type="Proteomes" id="UP000597762"/>
    </source>
</evidence>